<comment type="caution">
    <text evidence="2">The sequence shown here is derived from an EMBL/GenBank/DDBJ whole genome shotgun (WGS) entry which is preliminary data.</text>
</comment>
<sequence>MHTWHSCALGMCETLFQLEHPCGDNVGGRDGTICIGWSSVHDRQVQSDAHDTPQLVEQQVVDRDERRSVDFASNSVAVVTHWTRIREDPGSIPGPAILISVFPNHSRRMLGWVPDKGNGRFLPNPSTIPFPYATCTGHCLKRLAKCFVLAPLHRVAPPGVTAGRPARARALITSQHKQRRRKHTPYLQPRVNPQASKAPSRMFVHFSVSYTTVLRRVSSRRSFHAATGKTTRRRDQGNTLTDLIQPMVFPACLIAGNEPWTTPETTLKDVKTARTRTMPARSHERMQFCISHDPIVGRAPRRAATQRSEKLPPVGRCRGRQAEIHVHLYCKRGLGPSACPEIASVYMLLHPKTITLHPHPPEKKLWGIDATVAERLARSPHTKANRVQSPAGSPDFRKWESCQTMPLVGRSSRGSLSYSGAAPYSLQPPSSALETSVLRAAQISSLSLRSHVPQISSDDPRVEVGELYTCTRIEEFQVDAVTQLLLLCKPYPDIYGDSSPFLLQPFHELSNEFWPRLTSPHPAI</sequence>
<keyword evidence="3" id="KW-1185">Reference proteome</keyword>
<evidence type="ECO:0000313" key="3">
    <source>
        <dbReference type="Proteomes" id="UP001159363"/>
    </source>
</evidence>
<dbReference type="EMBL" id="JARBHB010000016">
    <property type="protein sequence ID" value="KAJ8866479.1"/>
    <property type="molecule type" value="Genomic_DNA"/>
</dbReference>
<accession>A0ABQ9G1Y0</accession>
<gene>
    <name evidence="2" type="ORF">PR048_032322</name>
</gene>
<proteinExistence type="predicted"/>
<feature type="region of interest" description="Disordered" evidence="1">
    <location>
        <begin position="173"/>
        <end position="194"/>
    </location>
</feature>
<protein>
    <submittedName>
        <fullName evidence="2">Uncharacterized protein</fullName>
    </submittedName>
</protein>
<name>A0ABQ9G1Y0_9NEOP</name>
<reference evidence="2 3" key="1">
    <citation type="submission" date="2023-02" db="EMBL/GenBank/DDBJ databases">
        <title>LHISI_Scaffold_Assembly.</title>
        <authorList>
            <person name="Stuart O.P."/>
            <person name="Cleave R."/>
            <person name="Magrath M.J.L."/>
            <person name="Mikheyev A.S."/>
        </authorList>
    </citation>
    <scope>NUCLEOTIDE SEQUENCE [LARGE SCALE GENOMIC DNA]</scope>
    <source>
        <strain evidence="2">Daus_M_001</strain>
        <tissue evidence="2">Leg muscle</tissue>
    </source>
</reference>
<organism evidence="2 3">
    <name type="scientific">Dryococelus australis</name>
    <dbReference type="NCBI Taxonomy" id="614101"/>
    <lineage>
        <taxon>Eukaryota</taxon>
        <taxon>Metazoa</taxon>
        <taxon>Ecdysozoa</taxon>
        <taxon>Arthropoda</taxon>
        <taxon>Hexapoda</taxon>
        <taxon>Insecta</taxon>
        <taxon>Pterygota</taxon>
        <taxon>Neoptera</taxon>
        <taxon>Polyneoptera</taxon>
        <taxon>Phasmatodea</taxon>
        <taxon>Verophasmatodea</taxon>
        <taxon>Anareolatae</taxon>
        <taxon>Phasmatidae</taxon>
        <taxon>Eurycanthinae</taxon>
        <taxon>Dryococelus</taxon>
    </lineage>
</organism>
<evidence type="ECO:0000256" key="1">
    <source>
        <dbReference type="SAM" id="MobiDB-lite"/>
    </source>
</evidence>
<dbReference type="Proteomes" id="UP001159363">
    <property type="component" value="Chromosome 15"/>
</dbReference>
<evidence type="ECO:0000313" key="2">
    <source>
        <dbReference type="EMBL" id="KAJ8866479.1"/>
    </source>
</evidence>